<evidence type="ECO:0000259" key="2">
    <source>
        <dbReference type="PROSITE" id="PS50275"/>
    </source>
</evidence>
<accession>A0A8S1MTU1</accession>
<dbReference type="PANTHER" id="PTHR45662">
    <property type="entry name" value="PHOSPHATIDYLINOSITIDE PHOSPHATASE SAC1"/>
    <property type="match status" value="1"/>
</dbReference>
<dbReference type="PANTHER" id="PTHR45662:SF2">
    <property type="entry name" value="PHOSPHATIDYLINOSITOL-3-PHOSPHATASE SAC1"/>
    <property type="match status" value="1"/>
</dbReference>
<keyword evidence="1" id="KW-1133">Transmembrane helix</keyword>
<organism evidence="3 4">
    <name type="scientific">Paramecium primaurelia</name>
    <dbReference type="NCBI Taxonomy" id="5886"/>
    <lineage>
        <taxon>Eukaryota</taxon>
        <taxon>Sar</taxon>
        <taxon>Alveolata</taxon>
        <taxon>Ciliophora</taxon>
        <taxon>Intramacronucleata</taxon>
        <taxon>Oligohymenophorea</taxon>
        <taxon>Peniculida</taxon>
        <taxon>Parameciidae</taxon>
        <taxon>Paramecium</taxon>
    </lineage>
</organism>
<evidence type="ECO:0000256" key="1">
    <source>
        <dbReference type="SAM" id="Phobius"/>
    </source>
</evidence>
<proteinExistence type="predicted"/>
<keyword evidence="4" id="KW-1185">Reference proteome</keyword>
<gene>
    <name evidence="3" type="ORF">PPRIM_AZ9-3.1.T0680167</name>
</gene>
<evidence type="ECO:0000313" key="3">
    <source>
        <dbReference type="EMBL" id="CAD8082802.1"/>
    </source>
</evidence>
<dbReference type="InterPro" id="IPR002013">
    <property type="entry name" value="SAC_dom"/>
</dbReference>
<dbReference type="AlphaFoldDB" id="A0A8S1MTU1"/>
<feature type="transmembrane region" description="Helical" evidence="1">
    <location>
        <begin position="581"/>
        <end position="599"/>
    </location>
</feature>
<feature type="domain" description="SAC" evidence="2">
    <location>
        <begin position="123"/>
        <end position="481"/>
    </location>
</feature>
<dbReference type="Proteomes" id="UP000688137">
    <property type="component" value="Unassembled WGS sequence"/>
</dbReference>
<dbReference type="GO" id="GO:0005783">
    <property type="term" value="C:endoplasmic reticulum"/>
    <property type="evidence" value="ECO:0007669"/>
    <property type="project" value="TreeGrafter"/>
</dbReference>
<comment type="caution">
    <text evidence="3">The sequence shown here is derived from an EMBL/GenBank/DDBJ whole genome shotgun (WGS) entry which is preliminary data.</text>
</comment>
<dbReference type="EMBL" id="CAJJDM010000071">
    <property type="protein sequence ID" value="CAD8082802.1"/>
    <property type="molecule type" value="Genomic_DNA"/>
</dbReference>
<feature type="transmembrane region" description="Helical" evidence="1">
    <location>
        <begin position="547"/>
        <end position="569"/>
    </location>
</feature>
<sequence>MVDAKQFIPMKRFLESYQDRIKLFSTDQPEQIHIYHNIGRVTKIETKSIQEQKSNTSVGFFAVYGIMQLKNWSYLLLVTEANMVGQILQRTILQVEQISFLPLVPNGRLNDIHANDQTYCKMLQEVFSTRTLYFSYEYDLSNPFDKIMGNNSQFSTQQKTSGGIHYYKIPNNRFVYNWEHIKFLNQFQSTNLLALQYWQTIIISGCVMIRYCKLNQQSDCSLILVSRRETLRSGRRFVQRGCDQDGNCTNFAETEQILILNRQESKDIYSFVQTRGSMPFNWQQQPTLKWAPKATIIGDRSYNSELCKKHFEKCAESYQQLQIILNLIDKKGTQKMLGEYFTNMISSVKTVKTKYVWFDFHHECRNMKYENLSKLLNEIKDDLKKLGYFHAEIDKNNQNILSNIYQQQSGVVRTNCMDCLDRTNVVQSVVSRNFLLHILNQANIIHTLTGEALQVLPNDLEQIFRDQWTKNADIMSVLYSGTGALKTDFTRTGKRTFWGSLQDGKNSLHRYYINNFVDAHNQNCIDLALGKLDADNMNYKKPKFNGVLQIAIFIIILMYIMTSFLPGLILDEQSTYHNSCLMKLFIFGISMFITSKILLKIHYLFISKPIRDQN</sequence>
<dbReference type="GO" id="GO:0043812">
    <property type="term" value="F:phosphatidylinositol-4-phosphate phosphatase activity"/>
    <property type="evidence" value="ECO:0007669"/>
    <property type="project" value="TreeGrafter"/>
</dbReference>
<name>A0A8S1MTU1_PARPR</name>
<dbReference type="PROSITE" id="PS50275">
    <property type="entry name" value="SAC"/>
    <property type="match status" value="1"/>
</dbReference>
<evidence type="ECO:0000313" key="4">
    <source>
        <dbReference type="Proteomes" id="UP000688137"/>
    </source>
</evidence>
<keyword evidence="1" id="KW-0812">Transmembrane</keyword>
<protein>
    <recommendedName>
        <fullName evidence="2">SAC domain-containing protein</fullName>
    </recommendedName>
</protein>
<dbReference type="Pfam" id="PF02383">
    <property type="entry name" value="Syja_N"/>
    <property type="match status" value="1"/>
</dbReference>
<reference evidence="3" key="1">
    <citation type="submission" date="2021-01" db="EMBL/GenBank/DDBJ databases">
        <authorList>
            <consortium name="Genoscope - CEA"/>
            <person name="William W."/>
        </authorList>
    </citation>
    <scope>NUCLEOTIDE SEQUENCE</scope>
</reference>
<dbReference type="OMA" id="QHFITSI"/>
<dbReference type="GO" id="GO:0046856">
    <property type="term" value="P:phosphatidylinositol dephosphorylation"/>
    <property type="evidence" value="ECO:0007669"/>
    <property type="project" value="TreeGrafter"/>
</dbReference>
<keyword evidence="1" id="KW-0472">Membrane</keyword>